<evidence type="ECO:0000313" key="4">
    <source>
        <dbReference type="WBParaSite" id="HNAJ_0000002601-mRNA-1"/>
    </source>
</evidence>
<evidence type="ECO:0000313" key="2">
    <source>
        <dbReference type="EMBL" id="VDN95886.1"/>
    </source>
</evidence>
<protein>
    <submittedName>
        <fullName evidence="4">SHSP domain-containing protein</fullName>
    </submittedName>
</protein>
<reference evidence="2 3" key="2">
    <citation type="submission" date="2018-11" db="EMBL/GenBank/DDBJ databases">
        <authorList>
            <consortium name="Pathogen Informatics"/>
        </authorList>
    </citation>
    <scope>NUCLEOTIDE SEQUENCE [LARGE SCALE GENOMIC DNA]</scope>
</reference>
<dbReference type="EMBL" id="UZAE01000004">
    <property type="protein sequence ID" value="VDN95886.1"/>
    <property type="molecule type" value="Genomic_DNA"/>
</dbReference>
<dbReference type="WBParaSite" id="HNAJ_0000002601-mRNA-1">
    <property type="protein sequence ID" value="HNAJ_0000002601-mRNA-1"/>
    <property type="gene ID" value="HNAJ_0000002601"/>
</dbReference>
<keyword evidence="3" id="KW-1185">Reference proteome</keyword>
<reference evidence="4" key="1">
    <citation type="submission" date="2016-04" db="UniProtKB">
        <authorList>
            <consortium name="WormBaseParasite"/>
        </authorList>
    </citation>
    <scope>IDENTIFICATION</scope>
</reference>
<organism evidence="4">
    <name type="scientific">Rodentolepis nana</name>
    <name type="common">Dwarf tapeworm</name>
    <name type="synonym">Hymenolepis nana</name>
    <dbReference type="NCBI Taxonomy" id="102285"/>
    <lineage>
        <taxon>Eukaryota</taxon>
        <taxon>Metazoa</taxon>
        <taxon>Spiralia</taxon>
        <taxon>Lophotrochozoa</taxon>
        <taxon>Platyhelminthes</taxon>
        <taxon>Cestoda</taxon>
        <taxon>Eucestoda</taxon>
        <taxon>Cyclophyllidea</taxon>
        <taxon>Hymenolepididae</taxon>
        <taxon>Rodentolepis</taxon>
    </lineage>
</organism>
<dbReference type="AlphaFoldDB" id="A0A158QGG1"/>
<dbReference type="OrthoDB" id="6248820at2759"/>
<name>A0A158QGG1_RODNA</name>
<feature type="region of interest" description="Disordered" evidence="1">
    <location>
        <begin position="1"/>
        <end position="36"/>
    </location>
</feature>
<dbReference type="Proteomes" id="UP000278807">
    <property type="component" value="Unassembled WGS sequence"/>
</dbReference>
<sequence length="475" mass="55057">MLRSRPRSLNPRTPAEGIYGNIPHHSKRRRSPSRTRHYRQCNYYPVVSNPIAPGPCINNAAFYPLPYMIPMMYAPTPTPLSAPLPPTRFIYDESLPLPEIPYPNYETDTTDSGELDELRTNTEETLSTMQRNYLRRSEYNLVRDFEETKWLSINDKMKDVQEWTLKRNHWFQRSVELPAGVITRLKCEQLPMEGSSTLRRYNLLRLRIIGRVRQWSPTQKAITEEEFSEIVILPQGTDLSTIEYKLQTKNIQRYNEENFNSTLRHQQTSYDELDDQTVTENTVVITGRVEKLPQTEAISPTRVWSKEYKQFIKGTVDLSPEGRVINPTITSFSELPESLVKLAPTPDQASSSSVCDFQRQYLDTSYEVLNDGCQIRIRLDKNVDRDSVQLQVDPMEETVKVVFARHSEENTNGVLSENEVPTTTTNYDMEVSQTFELSSRKFDIRGISKRIEENNLLLFIPFARGFHPNVLKSQT</sequence>
<evidence type="ECO:0000313" key="3">
    <source>
        <dbReference type="Proteomes" id="UP000278807"/>
    </source>
</evidence>
<proteinExistence type="predicted"/>
<evidence type="ECO:0000256" key="1">
    <source>
        <dbReference type="SAM" id="MobiDB-lite"/>
    </source>
</evidence>
<feature type="compositionally biased region" description="Basic residues" evidence="1">
    <location>
        <begin position="24"/>
        <end position="36"/>
    </location>
</feature>
<accession>A0A158QGG1</accession>
<gene>
    <name evidence="2" type="ORF">HNAJ_LOCUS27</name>
</gene>